<dbReference type="InterPro" id="IPR011335">
    <property type="entry name" value="Restrct_endonuc-II-like"/>
</dbReference>
<dbReference type="SUPFAM" id="SSF52980">
    <property type="entry name" value="Restriction endonuclease-like"/>
    <property type="match status" value="1"/>
</dbReference>
<dbReference type="GO" id="GO:0004519">
    <property type="term" value="F:endonuclease activity"/>
    <property type="evidence" value="ECO:0007669"/>
    <property type="project" value="InterPro"/>
</dbReference>
<protein>
    <recommendedName>
        <fullName evidence="1">Restriction endonuclease type IV Mrr domain-containing protein</fullName>
    </recommendedName>
</protein>
<evidence type="ECO:0000313" key="3">
    <source>
        <dbReference type="Proteomes" id="UP000486601"/>
    </source>
</evidence>
<dbReference type="GO" id="GO:0003677">
    <property type="term" value="F:DNA binding"/>
    <property type="evidence" value="ECO:0007669"/>
    <property type="project" value="InterPro"/>
</dbReference>
<dbReference type="Pfam" id="PF04471">
    <property type="entry name" value="Mrr_cat"/>
    <property type="match status" value="1"/>
</dbReference>
<dbReference type="Proteomes" id="UP000486601">
    <property type="component" value="Unassembled WGS sequence"/>
</dbReference>
<dbReference type="InterPro" id="IPR007560">
    <property type="entry name" value="Restrct_endonuc_IV_Mrr"/>
</dbReference>
<dbReference type="GO" id="GO:0009307">
    <property type="term" value="P:DNA restriction-modification system"/>
    <property type="evidence" value="ECO:0007669"/>
    <property type="project" value="InterPro"/>
</dbReference>
<dbReference type="RefSeq" id="WP_040108641.1">
    <property type="nucleotide sequence ID" value="NZ_JACBEA010000051.1"/>
</dbReference>
<evidence type="ECO:0000259" key="1">
    <source>
        <dbReference type="Pfam" id="PF04471"/>
    </source>
</evidence>
<dbReference type="EMBL" id="SXCS01000001">
    <property type="protein sequence ID" value="NFR60445.1"/>
    <property type="molecule type" value="Genomic_DNA"/>
</dbReference>
<name>A0A7X5P6V0_CLOSG</name>
<reference evidence="2 3" key="1">
    <citation type="submission" date="2019-04" db="EMBL/GenBank/DDBJ databases">
        <title>Genome sequencing of Clostridium botulinum Groups I-IV and Clostridium butyricum.</title>
        <authorList>
            <person name="Brunt J."/>
            <person name="Van Vliet A.H.M."/>
            <person name="Stringer S.C."/>
            <person name="Carter A.T."/>
            <person name="Peck M.W."/>
        </authorList>
    </citation>
    <scope>NUCLEOTIDE SEQUENCE [LARGE SCALE GENOMIC DNA]</scope>
    <source>
        <strain evidence="2 3">IFR 18/108</strain>
    </source>
</reference>
<evidence type="ECO:0000313" key="2">
    <source>
        <dbReference type="EMBL" id="NFR60445.1"/>
    </source>
</evidence>
<proteinExistence type="predicted"/>
<sequence length="235" mass="27576">MLNERDFMDYNNYLRKQAKIDPKFAIKQLCCISDKQIKKCKEIMKEINIKNVEISKCNNYSTKNSLNREKGRLLESLAKLVLESTDLFIIHPNIRDHTNEIDLLITPSDYNKIHSIVLPQYLREDILVECKNYDKKIDVNWVGKFSSLINTHMVKMGIIFSYKEFAGNSEWQSSKGLSKKIFLAEKKAIININFDDINKILNKQMNTVELIEYKYDALKHHIDYSKLITKHPAEL</sequence>
<feature type="domain" description="Restriction endonuclease type IV Mrr" evidence="1">
    <location>
        <begin position="123"/>
        <end position="190"/>
    </location>
</feature>
<organism evidence="2 3">
    <name type="scientific">Clostridium sporogenes</name>
    <dbReference type="NCBI Taxonomy" id="1509"/>
    <lineage>
        <taxon>Bacteria</taxon>
        <taxon>Bacillati</taxon>
        <taxon>Bacillota</taxon>
        <taxon>Clostridia</taxon>
        <taxon>Eubacteriales</taxon>
        <taxon>Clostridiaceae</taxon>
        <taxon>Clostridium</taxon>
    </lineage>
</organism>
<gene>
    <name evidence="2" type="ORF">FDF70_02800</name>
</gene>
<comment type="caution">
    <text evidence="2">The sequence shown here is derived from an EMBL/GenBank/DDBJ whole genome shotgun (WGS) entry which is preliminary data.</text>
</comment>
<dbReference type="AlphaFoldDB" id="A0A7X5P6V0"/>
<accession>A0A7X5P6V0</accession>